<dbReference type="GO" id="GO:0046656">
    <property type="term" value="P:folic acid biosynthetic process"/>
    <property type="evidence" value="ECO:0007669"/>
    <property type="project" value="UniProtKB-KW"/>
</dbReference>
<dbReference type="Proteomes" id="UP000230709">
    <property type="component" value="Chromosome"/>
</dbReference>
<dbReference type="EC" id="2.7.6.3" evidence="3"/>
<proteinExistence type="inferred from homology"/>
<dbReference type="GO" id="GO:0003848">
    <property type="term" value="F:2-amino-4-hydroxy-6-hydroxymethyldihydropteridine diphosphokinase activity"/>
    <property type="evidence" value="ECO:0007669"/>
    <property type="project" value="UniProtKB-EC"/>
</dbReference>
<dbReference type="GO" id="GO:0046654">
    <property type="term" value="P:tetrahydrofolate biosynthetic process"/>
    <property type="evidence" value="ECO:0007669"/>
    <property type="project" value="UniProtKB-UniPathway"/>
</dbReference>
<comment type="similarity">
    <text evidence="2">Belongs to the HPPK family.</text>
</comment>
<dbReference type="PANTHER" id="PTHR43071">
    <property type="entry name" value="2-AMINO-4-HYDROXY-6-HYDROXYMETHYLDIHYDROPTERIDINE PYROPHOSPHOKINASE"/>
    <property type="match status" value="1"/>
</dbReference>
<comment type="function">
    <text evidence="10">Catalyzes the transfer of pyrophosphate from adenosine triphosphate (ATP) to 6-hydroxymethyl-7,8-dihydropterin, an enzymatic step in folate biosynthesis pathway.</text>
</comment>
<dbReference type="InterPro" id="IPR000550">
    <property type="entry name" value="Hppk"/>
</dbReference>
<evidence type="ECO:0000256" key="1">
    <source>
        <dbReference type="ARBA" id="ARBA00005051"/>
    </source>
</evidence>
<dbReference type="Pfam" id="PF01288">
    <property type="entry name" value="HPPK"/>
    <property type="match status" value="1"/>
</dbReference>
<evidence type="ECO:0000256" key="9">
    <source>
        <dbReference type="ARBA" id="ARBA00022909"/>
    </source>
</evidence>
<evidence type="ECO:0000256" key="5">
    <source>
        <dbReference type="ARBA" id="ARBA00022679"/>
    </source>
</evidence>
<dbReference type="STRING" id="595536.GCA_000178815_03109"/>
<accession>A0A2D2CZM7</accession>
<protein>
    <recommendedName>
        <fullName evidence="4">2-amino-4-hydroxy-6-hydroxymethyldihydropteridine pyrophosphokinase</fullName>
        <ecNumber evidence="3">2.7.6.3</ecNumber>
    </recommendedName>
    <alternativeName>
        <fullName evidence="11">6-hydroxymethyl-7,8-dihydropterin pyrophosphokinase</fullName>
    </alternativeName>
    <alternativeName>
        <fullName evidence="12">7,8-dihydro-6-hydroxymethylpterin-pyrophosphokinase</fullName>
    </alternativeName>
</protein>
<evidence type="ECO:0000256" key="12">
    <source>
        <dbReference type="ARBA" id="ARBA00033413"/>
    </source>
</evidence>
<keyword evidence="7 15" id="KW-0418">Kinase</keyword>
<dbReference type="AlphaFoldDB" id="A0A2D2CZM7"/>
<feature type="region of interest" description="Disordered" evidence="13">
    <location>
        <begin position="154"/>
        <end position="177"/>
    </location>
</feature>
<dbReference type="CDD" id="cd00483">
    <property type="entry name" value="HPPK"/>
    <property type="match status" value="1"/>
</dbReference>
<name>A0A2D2CZM7_METT3</name>
<dbReference type="GO" id="GO:0016301">
    <property type="term" value="F:kinase activity"/>
    <property type="evidence" value="ECO:0007669"/>
    <property type="project" value="UniProtKB-KW"/>
</dbReference>
<comment type="pathway">
    <text evidence="1">Cofactor biosynthesis; tetrahydrofolate biosynthesis; 2-amino-4-hydroxy-6-hydroxymethyl-7,8-dihydropteridine diphosphate from 7,8-dihydroneopterin triphosphate: step 4/4.</text>
</comment>
<keyword evidence="9" id="KW-0289">Folate biosynthesis</keyword>
<keyword evidence="8" id="KW-0067">ATP-binding</keyword>
<evidence type="ECO:0000256" key="11">
    <source>
        <dbReference type="ARBA" id="ARBA00029766"/>
    </source>
</evidence>
<evidence type="ECO:0000259" key="14">
    <source>
        <dbReference type="PROSITE" id="PS00794"/>
    </source>
</evidence>
<dbReference type="PROSITE" id="PS00794">
    <property type="entry name" value="HPPK"/>
    <property type="match status" value="1"/>
</dbReference>
<evidence type="ECO:0000313" key="15">
    <source>
        <dbReference type="EMBL" id="ATQ68211.1"/>
    </source>
</evidence>
<dbReference type="InterPro" id="IPR035907">
    <property type="entry name" value="Hppk_sf"/>
</dbReference>
<keyword evidence="6" id="KW-0547">Nucleotide-binding</keyword>
<dbReference type="EMBL" id="CP023737">
    <property type="protein sequence ID" value="ATQ68211.1"/>
    <property type="molecule type" value="Genomic_DNA"/>
</dbReference>
<dbReference type="GO" id="GO:0005524">
    <property type="term" value="F:ATP binding"/>
    <property type="evidence" value="ECO:0007669"/>
    <property type="project" value="UniProtKB-KW"/>
</dbReference>
<dbReference type="PANTHER" id="PTHR43071:SF1">
    <property type="entry name" value="2-AMINO-4-HYDROXY-6-HYDROXYMETHYLDIHYDROPTERIDINE PYROPHOSPHOKINASE"/>
    <property type="match status" value="1"/>
</dbReference>
<dbReference type="SUPFAM" id="SSF55083">
    <property type="entry name" value="6-hydroxymethyl-7,8-dihydropterin pyrophosphokinase, HPPK"/>
    <property type="match status" value="1"/>
</dbReference>
<gene>
    <name evidence="15" type="primary">folK</name>
    <name evidence="15" type="ORF">CQW49_10265</name>
</gene>
<keyword evidence="16" id="KW-1185">Reference proteome</keyword>
<evidence type="ECO:0000256" key="10">
    <source>
        <dbReference type="ARBA" id="ARBA00029409"/>
    </source>
</evidence>
<evidence type="ECO:0000256" key="13">
    <source>
        <dbReference type="SAM" id="MobiDB-lite"/>
    </source>
</evidence>
<evidence type="ECO:0000256" key="3">
    <source>
        <dbReference type="ARBA" id="ARBA00013253"/>
    </source>
</evidence>
<dbReference type="NCBIfam" id="TIGR01498">
    <property type="entry name" value="folK"/>
    <property type="match status" value="1"/>
</dbReference>
<dbReference type="UniPathway" id="UPA00077">
    <property type="reaction ID" value="UER00155"/>
</dbReference>
<dbReference type="KEGG" id="mtw:CQW49_10265"/>
<evidence type="ECO:0000256" key="2">
    <source>
        <dbReference type="ARBA" id="ARBA00005810"/>
    </source>
</evidence>
<evidence type="ECO:0000256" key="4">
    <source>
        <dbReference type="ARBA" id="ARBA00016218"/>
    </source>
</evidence>
<evidence type="ECO:0000313" key="16">
    <source>
        <dbReference type="Proteomes" id="UP000230709"/>
    </source>
</evidence>
<sequence length="177" mass="19164">MSDLTRVGFGFGSNLGDKPANIREAIRLVGARGIATLDAVSRLYRTPPWGDLDQGDFANACALGWTRLSPYELLAAVKTIEADMGRAATRRWGPRLIDVDILFLGDHTLDDPELTLPHKELFARAFVLKPLAEIAGDLRLDGVSVAEAAEQSAAEGIVPWDECPSPEPEPQSRSLKG</sequence>
<dbReference type="RefSeq" id="WP_003613580.1">
    <property type="nucleotide sequence ID" value="NZ_ADVE02000001.1"/>
</dbReference>
<evidence type="ECO:0000256" key="7">
    <source>
        <dbReference type="ARBA" id="ARBA00022777"/>
    </source>
</evidence>
<evidence type="ECO:0000256" key="6">
    <source>
        <dbReference type="ARBA" id="ARBA00022741"/>
    </source>
</evidence>
<feature type="domain" description="7,8-dihydro-6-hydroxymethylpterin-pyrophosphokinase" evidence="14">
    <location>
        <begin position="91"/>
        <end position="102"/>
    </location>
</feature>
<reference evidence="16" key="1">
    <citation type="submission" date="2017-10" db="EMBL/GenBank/DDBJ databases">
        <title>Completed PacBio SMRT sequence of Methylosinus trichosporium OB3b reveals presence of a third large plasmid.</title>
        <authorList>
            <person name="Charles T.C."/>
            <person name="Lynch M.D.J."/>
            <person name="Heil J.R."/>
            <person name="Cheng J."/>
        </authorList>
    </citation>
    <scope>NUCLEOTIDE SEQUENCE [LARGE SCALE GENOMIC DNA]</scope>
    <source>
        <strain evidence="16">OB3b</strain>
    </source>
</reference>
<keyword evidence="5" id="KW-0808">Transferase</keyword>
<organism evidence="15 16">
    <name type="scientific">Methylosinus trichosporium (strain ATCC 35070 / NCIMB 11131 / UNIQEM 75 / OB3b)</name>
    <dbReference type="NCBI Taxonomy" id="595536"/>
    <lineage>
        <taxon>Bacteria</taxon>
        <taxon>Pseudomonadati</taxon>
        <taxon>Pseudomonadota</taxon>
        <taxon>Alphaproteobacteria</taxon>
        <taxon>Hyphomicrobiales</taxon>
        <taxon>Methylocystaceae</taxon>
        <taxon>Methylosinus</taxon>
    </lineage>
</organism>
<evidence type="ECO:0000256" key="8">
    <source>
        <dbReference type="ARBA" id="ARBA00022840"/>
    </source>
</evidence>
<dbReference type="Gene3D" id="3.30.70.560">
    <property type="entry name" value="7,8-Dihydro-6-hydroxymethylpterin-pyrophosphokinase HPPK"/>
    <property type="match status" value="1"/>
</dbReference>